<evidence type="ECO:0000256" key="3">
    <source>
        <dbReference type="ARBA" id="ARBA00022989"/>
    </source>
</evidence>
<comment type="caution">
    <text evidence="6">The sequence shown here is derived from an EMBL/GenBank/DDBJ whole genome shotgun (WGS) entry which is preliminary data.</text>
</comment>
<evidence type="ECO:0000256" key="1">
    <source>
        <dbReference type="ARBA" id="ARBA00004141"/>
    </source>
</evidence>
<dbReference type="Gene3D" id="1.20.1080.10">
    <property type="entry name" value="Glycerol uptake facilitator protein"/>
    <property type="match status" value="1"/>
</dbReference>
<dbReference type="EMBL" id="UGMX01000002">
    <property type="protein sequence ID" value="STW05564.1"/>
    <property type="molecule type" value="Genomic_DNA"/>
</dbReference>
<dbReference type="AlphaFoldDB" id="A0A7H4NZE9"/>
<feature type="transmembrane region" description="Helical" evidence="5">
    <location>
        <begin position="47"/>
        <end position="72"/>
    </location>
</feature>
<dbReference type="InterPro" id="IPR000292">
    <property type="entry name" value="For/NO2_transpt"/>
</dbReference>
<keyword evidence="2 5" id="KW-0812">Transmembrane</keyword>
<dbReference type="GO" id="GO:0016020">
    <property type="term" value="C:membrane"/>
    <property type="evidence" value="ECO:0007669"/>
    <property type="project" value="UniProtKB-SubCell"/>
</dbReference>
<protein>
    <submittedName>
        <fullName evidence="6">Formate/nitrite transporter</fullName>
    </submittedName>
</protein>
<feature type="transmembrane region" description="Helical" evidence="5">
    <location>
        <begin position="21"/>
        <end position="41"/>
    </location>
</feature>
<accession>A0A7H4NZE9</accession>
<proteinExistence type="predicted"/>
<dbReference type="Proteomes" id="UP000254571">
    <property type="component" value="Unassembled WGS sequence"/>
</dbReference>
<gene>
    <name evidence="6" type="primary">yfdC_1</name>
    <name evidence="6" type="ORF">NCTC9149_01958</name>
</gene>
<keyword evidence="4 5" id="KW-0472">Membrane</keyword>
<name>A0A7H4NZE9_9ENTR</name>
<dbReference type="InterPro" id="IPR023271">
    <property type="entry name" value="Aquaporin-like"/>
</dbReference>
<organism evidence="6 7">
    <name type="scientific">Klebsiella grimontii</name>
    <dbReference type="NCBI Taxonomy" id="2058152"/>
    <lineage>
        <taxon>Bacteria</taxon>
        <taxon>Pseudomonadati</taxon>
        <taxon>Pseudomonadota</taxon>
        <taxon>Gammaproteobacteria</taxon>
        <taxon>Enterobacterales</taxon>
        <taxon>Enterobacteriaceae</taxon>
        <taxon>Klebsiella/Raoultella group</taxon>
        <taxon>Klebsiella</taxon>
    </lineage>
</organism>
<evidence type="ECO:0000313" key="6">
    <source>
        <dbReference type="EMBL" id="STW05564.1"/>
    </source>
</evidence>
<evidence type="ECO:0000256" key="4">
    <source>
        <dbReference type="ARBA" id="ARBA00023136"/>
    </source>
</evidence>
<sequence length="120" mass="13360">MIPLARLFLKISLKVMQNPPLEMFANAIISGWLVATMVWMFPAAGSAKIIVIILMTWLIALADTTHIVVGSVRNFLSGVQRSATVAGIYLAFRSANACRQHMRRDLYFRFIKPCADSAMT</sequence>
<comment type="subcellular location">
    <subcellularLocation>
        <location evidence="1">Membrane</location>
        <topology evidence="1">Multi-pass membrane protein</topology>
    </subcellularLocation>
</comment>
<dbReference type="Pfam" id="PF01226">
    <property type="entry name" value="Form_Nir_trans"/>
    <property type="match status" value="1"/>
</dbReference>
<keyword evidence="3 5" id="KW-1133">Transmembrane helix</keyword>
<reference evidence="6 7" key="1">
    <citation type="submission" date="2018-06" db="EMBL/GenBank/DDBJ databases">
        <authorList>
            <consortium name="Pathogen Informatics"/>
            <person name="Doyle S."/>
        </authorList>
    </citation>
    <scope>NUCLEOTIDE SEQUENCE [LARGE SCALE GENOMIC DNA]</scope>
    <source>
        <strain evidence="6 7">NCTC9149</strain>
    </source>
</reference>
<dbReference type="GO" id="GO:0022857">
    <property type="term" value="F:transmembrane transporter activity"/>
    <property type="evidence" value="ECO:0007669"/>
    <property type="project" value="InterPro"/>
</dbReference>
<evidence type="ECO:0000256" key="5">
    <source>
        <dbReference type="SAM" id="Phobius"/>
    </source>
</evidence>
<evidence type="ECO:0000256" key="2">
    <source>
        <dbReference type="ARBA" id="ARBA00022692"/>
    </source>
</evidence>
<evidence type="ECO:0000313" key="7">
    <source>
        <dbReference type="Proteomes" id="UP000254571"/>
    </source>
</evidence>